<sequence length="41" mass="4532">MVRLAAEGWTAPQLAEPLAERFGVRLAPKVVARHLRAMGYV</sequence>
<dbReference type="AlphaFoldDB" id="A0A7R7YJ95"/>
<evidence type="ECO:0000313" key="2">
    <source>
        <dbReference type="EMBL" id="BCP67222.1"/>
    </source>
</evidence>
<keyword evidence="2" id="KW-0614">Plasmid</keyword>
<gene>
    <name evidence="2" type="ORF">TthHB5018_b21560</name>
</gene>
<dbReference type="InterPro" id="IPR025959">
    <property type="entry name" value="Winged_HTH_dom"/>
</dbReference>
<evidence type="ECO:0000313" key="3">
    <source>
        <dbReference type="Proteomes" id="UP000596099"/>
    </source>
</evidence>
<dbReference type="EMBL" id="AP024271">
    <property type="protein sequence ID" value="BCP67222.1"/>
    <property type="molecule type" value="Genomic_DNA"/>
</dbReference>
<name>A0A7R7YJ95_THETH</name>
<dbReference type="Pfam" id="PF13592">
    <property type="entry name" value="HTH_33"/>
    <property type="match status" value="1"/>
</dbReference>
<organism evidence="2 3">
    <name type="scientific">Thermus thermophilus</name>
    <dbReference type="NCBI Taxonomy" id="274"/>
    <lineage>
        <taxon>Bacteria</taxon>
        <taxon>Thermotogati</taxon>
        <taxon>Deinococcota</taxon>
        <taxon>Deinococci</taxon>
        <taxon>Thermales</taxon>
        <taxon>Thermaceae</taxon>
        <taxon>Thermus</taxon>
    </lineage>
</organism>
<geneLocation type="plasmid" evidence="2 3">
    <name>pHB5018b</name>
</geneLocation>
<accession>A0A7R7YJ95</accession>
<protein>
    <recommendedName>
        <fullName evidence="1">Winged helix-turn helix domain-containing protein</fullName>
    </recommendedName>
</protein>
<feature type="domain" description="Winged helix-turn helix" evidence="1">
    <location>
        <begin position="8"/>
        <end position="40"/>
    </location>
</feature>
<evidence type="ECO:0000259" key="1">
    <source>
        <dbReference type="Pfam" id="PF13592"/>
    </source>
</evidence>
<proteinExistence type="predicted"/>
<reference evidence="3" key="1">
    <citation type="submission" date="2021-01" db="EMBL/GenBank/DDBJ databases">
        <title>Complete Genome Sequence of Thermus thermophilus Strain HB5018, Isolated from Mine Onsen Hot Spring.</title>
        <authorList>
            <person name="Miyazaki K."/>
            <person name="Moriya T."/>
            <person name="Nemoto N."/>
            <person name="Oshima T."/>
            <person name="Yura K."/>
            <person name="Bessho Y."/>
        </authorList>
    </citation>
    <scope>NUCLEOTIDE SEQUENCE [LARGE SCALE GENOMIC DNA]</scope>
    <source>
        <strain evidence="3">HB5018</strain>
        <plasmid evidence="3">pHB5018b</plasmid>
    </source>
</reference>
<dbReference type="Proteomes" id="UP000596099">
    <property type="component" value="Plasmid pHB5018b"/>
</dbReference>